<dbReference type="RefSeq" id="WP_197004625.1">
    <property type="nucleotide sequence ID" value="NZ_BONS01000024.1"/>
</dbReference>
<dbReference type="Proteomes" id="UP000622552">
    <property type="component" value="Unassembled WGS sequence"/>
</dbReference>
<dbReference type="EMBL" id="JADOUF010000001">
    <property type="protein sequence ID" value="MBG6137803.1"/>
    <property type="molecule type" value="Genomic_DNA"/>
</dbReference>
<accession>A0A8J7GT08</accession>
<evidence type="ECO:0000313" key="2">
    <source>
        <dbReference type="Proteomes" id="UP000622552"/>
    </source>
</evidence>
<reference evidence="1" key="1">
    <citation type="submission" date="2020-11" db="EMBL/GenBank/DDBJ databases">
        <title>Sequencing the genomes of 1000 actinobacteria strains.</title>
        <authorList>
            <person name="Klenk H.-P."/>
        </authorList>
    </citation>
    <scope>NUCLEOTIDE SEQUENCE</scope>
    <source>
        <strain evidence="1">DSM 45356</strain>
    </source>
</reference>
<evidence type="ECO:0000313" key="1">
    <source>
        <dbReference type="EMBL" id="MBG6137803.1"/>
    </source>
</evidence>
<name>A0A8J7GT08_9ACTN</name>
<keyword evidence="2" id="KW-1185">Reference proteome</keyword>
<sequence length="165" mass="18656">MDRVVAAIRAQYEVFSAGRTPHPEAAAARLPDGTVAPEVLRAWAAFDNAYPWYLSSRRSPVPVIGADRVLNVAPMADVWRHVCHDSVADELEDDPETLDWLLELAGELTDRYGGYGIVLEPDDDTVCRILWIAPDRTARILWYEDNEVEQTEPFQDWLAGLFEDE</sequence>
<comment type="caution">
    <text evidence="1">The sequence shown here is derived from an EMBL/GenBank/DDBJ whole genome shotgun (WGS) entry which is preliminary data.</text>
</comment>
<gene>
    <name evidence="1" type="ORF">IW245_003997</name>
</gene>
<organism evidence="1 2">
    <name type="scientific">Longispora fulva</name>
    <dbReference type="NCBI Taxonomy" id="619741"/>
    <lineage>
        <taxon>Bacteria</taxon>
        <taxon>Bacillati</taxon>
        <taxon>Actinomycetota</taxon>
        <taxon>Actinomycetes</taxon>
        <taxon>Micromonosporales</taxon>
        <taxon>Micromonosporaceae</taxon>
        <taxon>Longispora</taxon>
    </lineage>
</organism>
<protein>
    <submittedName>
        <fullName evidence="1">Uncharacterized protein</fullName>
    </submittedName>
</protein>
<proteinExistence type="predicted"/>
<dbReference type="AlphaFoldDB" id="A0A8J7GT08"/>